<organism evidence="1 2">
    <name type="scientific">Arenicella xantha</name>
    <dbReference type="NCBI Taxonomy" id="644221"/>
    <lineage>
        <taxon>Bacteria</taxon>
        <taxon>Pseudomonadati</taxon>
        <taxon>Pseudomonadota</taxon>
        <taxon>Gammaproteobacteria</taxon>
        <taxon>Arenicellales</taxon>
        <taxon>Arenicellaceae</taxon>
        <taxon>Arenicella</taxon>
    </lineage>
</organism>
<proteinExistence type="predicted"/>
<keyword evidence="2" id="KW-1185">Reference proteome</keyword>
<protein>
    <submittedName>
        <fullName evidence="1">Uncharacterized protein</fullName>
    </submittedName>
</protein>
<dbReference type="RefSeq" id="WP_113955269.1">
    <property type="nucleotide sequence ID" value="NZ_QNRT01000005.1"/>
</dbReference>
<dbReference type="EMBL" id="QNRT01000005">
    <property type="protein sequence ID" value="RBP48665.1"/>
    <property type="molecule type" value="Genomic_DNA"/>
</dbReference>
<name>A0A395JGV1_9GAMM</name>
<dbReference type="Proteomes" id="UP000253083">
    <property type="component" value="Unassembled WGS sequence"/>
</dbReference>
<dbReference type="AlphaFoldDB" id="A0A395JGV1"/>
<dbReference type="OrthoDB" id="10008365at2"/>
<gene>
    <name evidence="1" type="ORF">DFR28_1053</name>
</gene>
<evidence type="ECO:0000313" key="2">
    <source>
        <dbReference type="Proteomes" id="UP000253083"/>
    </source>
</evidence>
<comment type="caution">
    <text evidence="1">The sequence shown here is derived from an EMBL/GenBank/DDBJ whole genome shotgun (WGS) entry which is preliminary data.</text>
</comment>
<evidence type="ECO:0000313" key="1">
    <source>
        <dbReference type="EMBL" id="RBP48665.1"/>
    </source>
</evidence>
<reference evidence="1 2" key="1">
    <citation type="submission" date="2018-06" db="EMBL/GenBank/DDBJ databases">
        <title>Genomic Encyclopedia of Type Strains, Phase IV (KMG-IV): sequencing the most valuable type-strain genomes for metagenomic binning, comparative biology and taxonomic classification.</title>
        <authorList>
            <person name="Goeker M."/>
        </authorList>
    </citation>
    <scope>NUCLEOTIDE SEQUENCE [LARGE SCALE GENOMIC DNA]</scope>
    <source>
        <strain evidence="1 2">DSM 24032</strain>
    </source>
</reference>
<sequence>MKPGIHPLQSESFDLIEKLYSQLALPMTKAMIDVQRRYYPSIGSILKTLDYYSEHEIVIAFREEHNLLITKTLEELKKDESKANEDPADGVFGDMFADIFDHVNVAKILKTFSIQEIENVFSESLSKLSGVSLKVGIIQIQNFDDYCSGEVEVSLKVVEGEKKS</sequence>
<accession>A0A395JGV1</accession>
<dbReference type="InParanoid" id="A0A395JGV1"/>